<dbReference type="GO" id="GO:0000155">
    <property type="term" value="F:phosphorelay sensor kinase activity"/>
    <property type="evidence" value="ECO:0007669"/>
    <property type="project" value="InterPro"/>
</dbReference>
<dbReference type="AlphaFoldDB" id="A0A4U6D0R1"/>
<feature type="domain" description="Signal transduction histidine kinase internal region" evidence="3">
    <location>
        <begin position="198"/>
        <end position="274"/>
    </location>
</feature>
<dbReference type="InterPro" id="IPR050640">
    <property type="entry name" value="Bact_2-comp_sensor_kinase"/>
</dbReference>
<evidence type="ECO:0000259" key="3">
    <source>
        <dbReference type="Pfam" id="PF06580"/>
    </source>
</evidence>
<evidence type="ECO:0000256" key="1">
    <source>
        <dbReference type="SAM" id="Coils"/>
    </source>
</evidence>
<accession>A0A4U6D0R1</accession>
<dbReference type="PANTHER" id="PTHR34220">
    <property type="entry name" value="SENSOR HISTIDINE KINASE YPDA"/>
    <property type="match status" value="1"/>
</dbReference>
<dbReference type="PANTHER" id="PTHR34220:SF7">
    <property type="entry name" value="SENSOR HISTIDINE KINASE YPDA"/>
    <property type="match status" value="1"/>
</dbReference>
<keyword evidence="2" id="KW-0472">Membrane</keyword>
<dbReference type="EMBL" id="SZVO01000012">
    <property type="protein sequence ID" value="TKT89308.1"/>
    <property type="molecule type" value="Genomic_DNA"/>
</dbReference>
<dbReference type="Proteomes" id="UP000304900">
    <property type="component" value="Unassembled WGS sequence"/>
</dbReference>
<evidence type="ECO:0000313" key="4">
    <source>
        <dbReference type="EMBL" id="TKT89308.1"/>
    </source>
</evidence>
<keyword evidence="2" id="KW-1133">Transmembrane helix</keyword>
<protein>
    <submittedName>
        <fullName evidence="4">GHKL domain-containing protein</fullName>
    </submittedName>
</protein>
<sequence>MRISMENKISLHTIFDNKKSGIVIFHLLLCALTWIISKYFSIGPFTRDNLFITNILCVIFFFQTLFIYYCFSLFIFPRYLYKKKVIPFALSFLVIFLLIYWSNYYSVRHLLPYSNGYASGDYQDVWIQKVYSLFLIQAGWFGCFTMPKVASWNFWYSFEVPTIYLSIKYFRDMIEFQKNNMTLKNNNLALERDNLALELSFLKSQINPHFLFNTLNSIYNRTLDVDDQASDLVLKLSGLMRYSLYGVNEDRVPLIEEIEYIENYLDLEKYRHSSDLVKISIDTEGITENHKIAPLLLISLVENAFKHGVNLSIKSSYVHISVVVENDTLYFTVQNSLPENSKTPIVITPSKKSGGIGLSNTRKRLSMLYPDVHELSFQKTEKEYEVTLQIFLDAH</sequence>
<evidence type="ECO:0000313" key="5">
    <source>
        <dbReference type="Proteomes" id="UP000304900"/>
    </source>
</evidence>
<dbReference type="SUPFAM" id="SSF55874">
    <property type="entry name" value="ATPase domain of HSP90 chaperone/DNA topoisomerase II/histidine kinase"/>
    <property type="match status" value="1"/>
</dbReference>
<feature type="transmembrane region" description="Helical" evidence="2">
    <location>
        <begin position="88"/>
        <end position="106"/>
    </location>
</feature>
<dbReference type="Pfam" id="PF06580">
    <property type="entry name" value="His_kinase"/>
    <property type="match status" value="1"/>
</dbReference>
<dbReference type="OrthoDB" id="9792992at2"/>
<name>A0A4U6D0R1_9BACT</name>
<feature type="transmembrane region" description="Helical" evidence="2">
    <location>
        <begin position="21"/>
        <end position="40"/>
    </location>
</feature>
<gene>
    <name evidence="4" type="ORF">FDK13_23425</name>
</gene>
<proteinExistence type="predicted"/>
<reference evidence="4 5" key="1">
    <citation type="submission" date="2019-05" db="EMBL/GenBank/DDBJ databases">
        <title>Dyadobacter AR-3-8 sp. nov., isolated from arctic soil.</title>
        <authorList>
            <person name="Chaudhary D.K."/>
        </authorList>
    </citation>
    <scope>NUCLEOTIDE SEQUENCE [LARGE SCALE GENOMIC DNA]</scope>
    <source>
        <strain evidence="4 5">AR-3-8</strain>
    </source>
</reference>
<dbReference type="GO" id="GO:0016020">
    <property type="term" value="C:membrane"/>
    <property type="evidence" value="ECO:0007669"/>
    <property type="project" value="InterPro"/>
</dbReference>
<comment type="caution">
    <text evidence="4">The sequence shown here is derived from an EMBL/GenBank/DDBJ whole genome shotgun (WGS) entry which is preliminary data.</text>
</comment>
<dbReference type="InterPro" id="IPR036890">
    <property type="entry name" value="HATPase_C_sf"/>
</dbReference>
<dbReference type="InterPro" id="IPR010559">
    <property type="entry name" value="Sig_transdc_His_kin_internal"/>
</dbReference>
<feature type="coiled-coil region" evidence="1">
    <location>
        <begin position="173"/>
        <end position="205"/>
    </location>
</feature>
<feature type="transmembrane region" description="Helical" evidence="2">
    <location>
        <begin position="52"/>
        <end position="76"/>
    </location>
</feature>
<keyword evidence="1" id="KW-0175">Coiled coil</keyword>
<organism evidence="4 5">
    <name type="scientific">Dyadobacter frigoris</name>
    <dbReference type="NCBI Taxonomy" id="2576211"/>
    <lineage>
        <taxon>Bacteria</taxon>
        <taxon>Pseudomonadati</taxon>
        <taxon>Bacteroidota</taxon>
        <taxon>Cytophagia</taxon>
        <taxon>Cytophagales</taxon>
        <taxon>Spirosomataceae</taxon>
        <taxon>Dyadobacter</taxon>
    </lineage>
</organism>
<dbReference type="Gene3D" id="3.30.565.10">
    <property type="entry name" value="Histidine kinase-like ATPase, C-terminal domain"/>
    <property type="match status" value="1"/>
</dbReference>
<keyword evidence="2" id="KW-0812">Transmembrane</keyword>
<keyword evidence="5" id="KW-1185">Reference proteome</keyword>
<evidence type="ECO:0000256" key="2">
    <source>
        <dbReference type="SAM" id="Phobius"/>
    </source>
</evidence>